<dbReference type="InterPro" id="IPR001452">
    <property type="entry name" value="SH3_domain"/>
</dbReference>
<comment type="caution">
    <text evidence="5">The sequence shown here is derived from an EMBL/GenBank/DDBJ whole genome shotgun (WGS) entry which is preliminary data.</text>
</comment>
<keyword evidence="3" id="KW-0472">Membrane</keyword>
<dbReference type="Proteomes" id="UP000095358">
    <property type="component" value="Unassembled WGS sequence"/>
</dbReference>
<evidence type="ECO:0000256" key="1">
    <source>
        <dbReference type="ARBA" id="ARBA00022443"/>
    </source>
</evidence>
<keyword evidence="3" id="KW-1133">Transmembrane helix</keyword>
<reference evidence="6" key="1">
    <citation type="journal article" date="2016" name="Genome Announc.">
        <title>Genome sequences of three species of Hanseniaspora isolated from spontaneous wine fermentations.</title>
        <authorList>
            <person name="Sternes P.R."/>
            <person name="Lee D."/>
            <person name="Kutyna D.R."/>
            <person name="Borneman A.R."/>
        </authorList>
    </citation>
    <scope>NUCLEOTIDE SEQUENCE [LARGE SCALE GENOMIC DNA]</scope>
    <source>
        <strain evidence="6">AWRI3580</strain>
    </source>
</reference>
<proteinExistence type="predicted"/>
<organism evidence="5 6">
    <name type="scientific">Hanseniaspora uvarum</name>
    <name type="common">Yeast</name>
    <name type="synonym">Kloeckera apiculata</name>
    <dbReference type="NCBI Taxonomy" id="29833"/>
    <lineage>
        <taxon>Eukaryota</taxon>
        <taxon>Fungi</taxon>
        <taxon>Dikarya</taxon>
        <taxon>Ascomycota</taxon>
        <taxon>Saccharomycotina</taxon>
        <taxon>Saccharomycetes</taxon>
        <taxon>Saccharomycodales</taxon>
        <taxon>Saccharomycodaceae</taxon>
        <taxon>Hanseniaspora</taxon>
    </lineage>
</organism>
<evidence type="ECO:0000313" key="5">
    <source>
        <dbReference type="EMBL" id="OEJ92770.1"/>
    </source>
</evidence>
<name>A0A1E5S0J8_HANUV</name>
<keyword evidence="1 2" id="KW-0728">SH3 domain</keyword>
<feature type="domain" description="SH3" evidence="4">
    <location>
        <begin position="420"/>
        <end position="493"/>
    </location>
</feature>
<keyword evidence="6" id="KW-1185">Reference proteome</keyword>
<dbReference type="STRING" id="29833.A0A1E5S0J8"/>
<protein>
    <recommendedName>
        <fullName evidence="4">SH3 domain-containing protein</fullName>
    </recommendedName>
</protein>
<dbReference type="Gene3D" id="2.30.30.40">
    <property type="entry name" value="SH3 Domains"/>
    <property type="match status" value="1"/>
</dbReference>
<gene>
    <name evidence="5" type="ORF">AWRI3580_g534</name>
</gene>
<evidence type="ECO:0000256" key="2">
    <source>
        <dbReference type="PROSITE-ProRule" id="PRU00192"/>
    </source>
</evidence>
<keyword evidence="3" id="KW-0812">Transmembrane</keyword>
<dbReference type="PROSITE" id="PS50002">
    <property type="entry name" value="SH3"/>
    <property type="match status" value="1"/>
</dbReference>
<evidence type="ECO:0000256" key="3">
    <source>
        <dbReference type="SAM" id="Phobius"/>
    </source>
</evidence>
<dbReference type="EMBL" id="LPNN01000001">
    <property type="protein sequence ID" value="OEJ92770.1"/>
    <property type="molecule type" value="Genomic_DNA"/>
</dbReference>
<dbReference type="InterPro" id="IPR036028">
    <property type="entry name" value="SH3-like_dom_sf"/>
</dbReference>
<dbReference type="SUPFAM" id="SSF50044">
    <property type="entry name" value="SH3-domain"/>
    <property type="match status" value="1"/>
</dbReference>
<dbReference type="AlphaFoldDB" id="A0A1E5S0J8"/>
<dbReference type="VEuPathDB" id="FungiDB:AWRI3580_g534"/>
<dbReference type="OrthoDB" id="5340910at2759"/>
<accession>A0A1E5S0J8</accession>
<evidence type="ECO:0000313" key="6">
    <source>
        <dbReference type="Proteomes" id="UP000095358"/>
    </source>
</evidence>
<evidence type="ECO:0000259" key="4">
    <source>
        <dbReference type="PROSITE" id="PS50002"/>
    </source>
</evidence>
<feature type="transmembrane region" description="Helical" evidence="3">
    <location>
        <begin position="99"/>
        <end position="121"/>
    </location>
</feature>
<sequence>MNIEKIIRTINGQVFTLIPVTTVLQTEVPVATSSEVSTASNKNSFTSVAATYISSITTTTTISSTSITPTTTSHSFNLGTTANSGSVGETSSISSKTGLIVGLSVGIPVFLFVILTILWYYKFKNKKMVSKNNYTLNTSKWETNSNDDDFMMTKNFKVIKNVITPVRAKTKDEIYLYDQSSNNKSILRSDNKRGIDNWRAHIFTPFRNSFIAESKTDKHSGFNIDLEKNASLKNLETEDELSKKSKNISKSSNDDFDAEKFLYTNPPKIKNITSELSSFKSIENKKSKKCKDLNLDNIVDTQSLHEKWAYNSPLSKWFLRESTYLQESQMTTPTDQILSVDLKTLQLPSKEKTITKRSSKVNLKIRRKHIIDINKMKRLSTIMYIREKPLPKPPSSVLGKKRLSRLSVLTGSFQKASSETKKSKYITIKAYSPQMLDELELVKGQMVKIISIHSDGWALVTLSNRDTLDSGDLEHAGENGCTGVVPLICLQKL</sequence>